<organism evidence="2 3">
    <name type="scientific">Tulasnella calospora MUT 4182</name>
    <dbReference type="NCBI Taxonomy" id="1051891"/>
    <lineage>
        <taxon>Eukaryota</taxon>
        <taxon>Fungi</taxon>
        <taxon>Dikarya</taxon>
        <taxon>Basidiomycota</taxon>
        <taxon>Agaricomycotina</taxon>
        <taxon>Agaricomycetes</taxon>
        <taxon>Cantharellales</taxon>
        <taxon>Tulasnellaceae</taxon>
        <taxon>Tulasnella</taxon>
    </lineage>
</organism>
<reference evidence="2 3" key="1">
    <citation type="submission" date="2014-04" db="EMBL/GenBank/DDBJ databases">
        <authorList>
            <consortium name="DOE Joint Genome Institute"/>
            <person name="Kuo A."/>
            <person name="Girlanda M."/>
            <person name="Perotto S."/>
            <person name="Kohler A."/>
            <person name="Nagy L.G."/>
            <person name="Floudas D."/>
            <person name="Copeland A."/>
            <person name="Barry K.W."/>
            <person name="Cichocki N."/>
            <person name="Veneault-Fourrey C."/>
            <person name="LaButti K."/>
            <person name="Lindquist E.A."/>
            <person name="Lipzen A."/>
            <person name="Lundell T."/>
            <person name="Morin E."/>
            <person name="Murat C."/>
            <person name="Sun H."/>
            <person name="Tunlid A."/>
            <person name="Henrissat B."/>
            <person name="Grigoriev I.V."/>
            <person name="Hibbett D.S."/>
            <person name="Martin F."/>
            <person name="Nordberg H.P."/>
            <person name="Cantor M.N."/>
            <person name="Hua S.X."/>
        </authorList>
    </citation>
    <scope>NUCLEOTIDE SEQUENCE [LARGE SCALE GENOMIC DNA]</scope>
    <source>
        <strain evidence="2 3">MUT 4182</strain>
    </source>
</reference>
<dbReference type="AlphaFoldDB" id="A0A0C3QGU8"/>
<evidence type="ECO:0000313" key="2">
    <source>
        <dbReference type="EMBL" id="KIO24814.1"/>
    </source>
</evidence>
<dbReference type="Proteomes" id="UP000054248">
    <property type="component" value="Unassembled WGS sequence"/>
</dbReference>
<keyword evidence="3" id="KW-1185">Reference proteome</keyword>
<sequence length="75" mass="8129">MPSQATPASGTPPGIQSSSNSHSHWANCKAQIAHQPDDIEFPKWFNSPRAVDRSIVTRTFGHHLIGQDTPPSPAE</sequence>
<accession>A0A0C3QGU8</accession>
<name>A0A0C3QGU8_9AGAM</name>
<evidence type="ECO:0000313" key="3">
    <source>
        <dbReference type="Proteomes" id="UP000054248"/>
    </source>
</evidence>
<evidence type="ECO:0000256" key="1">
    <source>
        <dbReference type="SAM" id="MobiDB-lite"/>
    </source>
</evidence>
<proteinExistence type="predicted"/>
<dbReference type="EMBL" id="KN823054">
    <property type="protein sequence ID" value="KIO24814.1"/>
    <property type="molecule type" value="Genomic_DNA"/>
</dbReference>
<reference evidence="3" key="2">
    <citation type="submission" date="2015-01" db="EMBL/GenBank/DDBJ databases">
        <title>Evolutionary Origins and Diversification of the Mycorrhizal Mutualists.</title>
        <authorList>
            <consortium name="DOE Joint Genome Institute"/>
            <consortium name="Mycorrhizal Genomics Consortium"/>
            <person name="Kohler A."/>
            <person name="Kuo A."/>
            <person name="Nagy L.G."/>
            <person name="Floudas D."/>
            <person name="Copeland A."/>
            <person name="Barry K.W."/>
            <person name="Cichocki N."/>
            <person name="Veneault-Fourrey C."/>
            <person name="LaButti K."/>
            <person name="Lindquist E.A."/>
            <person name="Lipzen A."/>
            <person name="Lundell T."/>
            <person name="Morin E."/>
            <person name="Murat C."/>
            <person name="Riley R."/>
            <person name="Ohm R."/>
            <person name="Sun H."/>
            <person name="Tunlid A."/>
            <person name="Henrissat B."/>
            <person name="Grigoriev I.V."/>
            <person name="Hibbett D.S."/>
            <person name="Martin F."/>
        </authorList>
    </citation>
    <scope>NUCLEOTIDE SEQUENCE [LARGE SCALE GENOMIC DNA]</scope>
    <source>
        <strain evidence="3">MUT 4182</strain>
    </source>
</reference>
<dbReference type="HOGENOM" id="CLU_2672905_0_0_1"/>
<feature type="compositionally biased region" description="Polar residues" evidence="1">
    <location>
        <begin position="1"/>
        <end position="24"/>
    </location>
</feature>
<feature type="region of interest" description="Disordered" evidence="1">
    <location>
        <begin position="1"/>
        <end position="25"/>
    </location>
</feature>
<gene>
    <name evidence="2" type="ORF">M407DRAFT_98286</name>
</gene>
<protein>
    <submittedName>
        <fullName evidence="2">Uncharacterized protein</fullName>
    </submittedName>
</protein>